<dbReference type="SUPFAM" id="SSF50156">
    <property type="entry name" value="PDZ domain-like"/>
    <property type="match status" value="1"/>
</dbReference>
<dbReference type="GO" id="GO:0006897">
    <property type="term" value="P:endocytosis"/>
    <property type="evidence" value="ECO:0007669"/>
    <property type="project" value="UniProtKB-KW"/>
</dbReference>
<comment type="catalytic activity">
    <reaction evidence="34">
        <text>L-seryl-[protein] + ATP = O-phospho-L-seryl-[protein] + ADP + H(+)</text>
        <dbReference type="Rhea" id="RHEA:17989"/>
        <dbReference type="Rhea" id="RHEA-COMP:9863"/>
        <dbReference type="Rhea" id="RHEA-COMP:11604"/>
        <dbReference type="ChEBI" id="CHEBI:15378"/>
        <dbReference type="ChEBI" id="CHEBI:29999"/>
        <dbReference type="ChEBI" id="CHEBI:30616"/>
        <dbReference type="ChEBI" id="CHEBI:83421"/>
        <dbReference type="ChEBI" id="CHEBI:456216"/>
        <dbReference type="EC" id="2.7.11.1"/>
    </reaction>
</comment>
<feature type="repeat" description="LDL-receptor class B" evidence="36">
    <location>
        <begin position="1997"/>
        <end position="2040"/>
    </location>
</feature>
<keyword evidence="32" id="KW-0407">Ion channel</keyword>
<keyword evidence="15" id="KW-0808">Transferase</keyword>
<evidence type="ECO:0000256" key="15">
    <source>
        <dbReference type="ARBA" id="ARBA00022679"/>
    </source>
</evidence>
<dbReference type="GO" id="GO:0004674">
    <property type="term" value="F:protein serine/threonine kinase activity"/>
    <property type="evidence" value="ECO:0007669"/>
    <property type="project" value="UniProtKB-KW"/>
</dbReference>
<evidence type="ECO:0000259" key="41">
    <source>
        <dbReference type="PROSITE" id="PS51285"/>
    </source>
</evidence>
<feature type="domain" description="PDZ" evidence="40">
    <location>
        <begin position="906"/>
        <end position="994"/>
    </location>
</feature>
<dbReference type="InterPro" id="IPR001478">
    <property type="entry name" value="PDZ"/>
</dbReference>
<dbReference type="InterPro" id="IPR023415">
    <property type="entry name" value="LDLR_class-A_CS"/>
</dbReference>
<evidence type="ECO:0000256" key="20">
    <source>
        <dbReference type="ARBA" id="ARBA00022777"/>
    </source>
</evidence>
<feature type="compositionally biased region" description="Polar residues" evidence="37">
    <location>
        <begin position="1401"/>
        <end position="1410"/>
    </location>
</feature>
<dbReference type="GO" id="GO:0005509">
    <property type="term" value="F:calcium ion binding"/>
    <property type="evidence" value="ECO:0007669"/>
    <property type="project" value="InterPro"/>
</dbReference>
<dbReference type="GO" id="GO:0000287">
    <property type="term" value="F:magnesium ion binding"/>
    <property type="evidence" value="ECO:0007669"/>
    <property type="project" value="InterPro"/>
</dbReference>
<dbReference type="InterPro" id="IPR002172">
    <property type="entry name" value="LDrepeatLR_classA_rpt"/>
</dbReference>
<keyword evidence="12" id="KW-0633">Potassium transport</keyword>
<feature type="compositionally biased region" description="Low complexity" evidence="37">
    <location>
        <begin position="92"/>
        <end position="101"/>
    </location>
</feature>
<comment type="cofactor">
    <cofactor evidence="1">
        <name>Mg(2+)</name>
        <dbReference type="ChEBI" id="CHEBI:18420"/>
    </cofactor>
</comment>
<dbReference type="SMART" id="SM00135">
    <property type="entry name" value="LY"/>
    <property type="match status" value="5"/>
</dbReference>
<evidence type="ECO:0000256" key="27">
    <source>
        <dbReference type="ARBA" id="ARBA00023065"/>
    </source>
</evidence>
<feature type="region of interest" description="Disordered" evidence="37">
    <location>
        <begin position="128"/>
        <end position="152"/>
    </location>
</feature>
<dbReference type="Gene3D" id="4.10.400.10">
    <property type="entry name" value="Low-density Lipoprotein Receptor"/>
    <property type="match status" value="3"/>
</dbReference>
<dbReference type="SMART" id="SM00192">
    <property type="entry name" value="LDLa"/>
    <property type="match status" value="3"/>
</dbReference>
<evidence type="ECO:0000256" key="4">
    <source>
        <dbReference type="ARBA" id="ARBA00004651"/>
    </source>
</evidence>
<evidence type="ECO:0000256" key="21">
    <source>
        <dbReference type="ARBA" id="ARBA00022826"/>
    </source>
</evidence>
<proteinExistence type="inferred from homology"/>
<evidence type="ECO:0000256" key="6">
    <source>
        <dbReference type="ARBA" id="ARBA00012513"/>
    </source>
</evidence>
<dbReference type="PROSITE" id="PS50068">
    <property type="entry name" value="LDLRA_2"/>
    <property type="match status" value="3"/>
</dbReference>
<sequence length="2859" mass="317085">MKSRRDKLKIPSLTLDCRSSNRKSLGVGTPSPTLSRPLSPLSFHTAASSPLDSPRNVSTSACLNFPFARRAEGRRWSLASLPSSGYGTNPPSSTVSSSSSSQERLHQLPYQPTQDELHFLFKHFRSTDSMTDEDGRPSTVMRPRSRSLSPGRSNVSFDNEIVMMNHVYKERFPKATAQMEERLLEIVSHCSQDSYLPLADGVLGFIQHQLVELVRDCLDKSQTGLVTSRYFAELQEKLEKLLHEAYERSESEEVTVIIQLVRKILIIISRPARLLECLEFDPEEFYHLLEAAEGHAKVGQGIKTDIPRYIISQLGLTRDPLQDMVQLEQYDVSPSVSVESDAHVENKAPQTLTPTRRRPLDRDFETIKLISNGAYGAVYLVRHKETRQRFAMKKINRQNLVLRNQIQQAFVERDILTFAENPFVVSMFCSFETRRHLCMVMEYVEGGDCANLLKNMGPLPVEMTRLYFAETVLALEYLHNYGIVHRDLKPDNLLITSMGHIKLTDFGLSKIGLMNMTTNLYEGHMEKDTREFIDKQVCGTPEYIAPEVILRQGYGKPVDWWAMGVILYEFLVGCVPFFGDTPEELFGQVVSDEIIWPDGDDALPNDAQDLITRLLRQSPLDRLGTGGASEVKHNPFFLGLDWNGLLRQKAEFIPQLEAEDDTSYFDTRSERYHHLASDEDEETNDEESSLEIRQFSSWSHRFSKVYSSTEHLPTPSNLSFSSDRSHSEDKDDRRDMGGLGLFPSPAEGSRHTARMGSLRPRASSSSSQSERSPSPLVMSSTHSLETMPRFALSTDDEAEAVVSNLRRIRIRSNSTGAKHSSPKDPAGPRRFGNQLDTPDRQRLPCGGKVPKSASVSALSLIITTDDSPGGLQPSPISPRSLSSNPSSRDSSPSRDLSFSPGSLKPPIIIHTSGKKFGFTLQAIRVYMGDSDVYTVHHMVSSVEEGSPAHQAGLRTGDLITHVNGESVQGLVHPEMIELLLKSGSKVALQTIELKNTSIKVGPARKTKHKGKMARRSKKSKRRDNYDRRRSILKKLSKQSTVMHSSRSFSSGLHHSVSSSESLPGSPTHSLSPGPSTPCRSPAPDHQAFENISPQSTSPCSSSPSSPAAHIRPSSLHGLGSKLSTQRYTKVGRRKSTSNIPPSPLACNSSSSTQPLSPQRSPSPLPGFAKSLHTYHGKTLSPPTIVRHIVRPRSAEPPRSPLLKRVQSAEKLSGVYHADKKSYAPRRHTLEVPFYGEADLLCDSEAEGACGGSYVGADHSRLVGYIGSQRVRDSGMERSEQLVVMRKLNLSERRDSFKKQEAVQEVSFDEPEEKTSTTLTVTTTAPGTQTQAKQQPQQHRTAWMVTRPQTSEEVELEVPVVRRFTLVPQIAVQGSTESEEQDEWEPCSDSEETTEKPELDVTVTSSQQQQAGRPGAATRGETSLHTTEEALCPSQQANMATATKIIQRLRNLLAGRELQTKLQLRYGEVAKRTQPPPKMPLGPSHKFAGNYYFTRDGRRESVPATVVMSSQKALTAGGEARLIASSLRDRVALSSSSSSSSRRRRRGGQTAWDTLEVSFSCSCRFTVRVLRVTICPPATSSWSSGAAMARASRGRGRVTDVRTVRTVQMNDTAVGATVTTPTTTTPFLLCSEPSNGVRTKTPFSWAHVPPFTDSCRLMQRHVWCKNDEFACSSSRRCISLSFVCNGVDDCGDGSDEDSCQNCTAGVFSCGAFDVCLPRHKLCDGRTDCKDGRDETQESCELTRPRPQTFPKCAAAEFPCGNGQCIRQTWRCDHSPDCSDGSDEDNCDQNECRVNNGGCSHSCEDQPMGFLCRCPENMRLVGDSQCEEVDACLEIDVCDQLCDLVNGSLACDCHEGYSVNPTTSECKARGDEAQLGFTSSQGVQLMSITGTEYRELAPHLSGPGPMAALASNNTLYWARQGRGSIYRVSMDGKPQDATLVLKVKGSVSGLAVDWIHQLLYWTCVESGSVYVGPLDGLTQRRLIAGLDKPSAVAVEPLQGLLFWAQCGSFPKIERAGLDGRDTVALVTSSIHCPVALSLDLPRRLLYWVDQGMRSISRVNLEGRDRKTVVESNGYLDRPFGLALFEGFVYWSEEVTRSICRANKHNGSQLQTLLTNLTSPGGVVVVQPVLQPNGPSVCGRPGEVCRHECAVHLQSESPEFTCIFPEMGQNESQETPAISRTVHASSLSDPTFAGVLSLIIFLSLLLVGMAVWWWREDFRPSRSLAVQSFSLKESRDPLIVQGPPVDPNSCQYLKSRDNCVGDLQTVVTDFLRPTTFEMASEQAGLQRCLQNRRSTIDCLSKGVQDNKTFPFSQEKTVKAWSSLENLDSPGIKAEHPEAEGRPKWQMSISVNVGGKVFHIPTRCAVKYPDTRIGSLALCKDQANLLTLCDDYSVRKGEFFFDRDPAFFHHICHFYTSGVLWVVQEMCPVNFEEEIAYWGLSLKDTQRCCWMAFEEKVDEVKDKLKVERELMAEIEGRHSDESFQDMVCGDVRRTLWNVVEDPYSSTLAKAFNVLSNLSVLFSIVAMALSTVGELQIYTVNGKTHMEWVEIVTIVFFTFEYSIRLGTTPDITMFLKSGLNFVDLVAVMPFFFQIIFEAFAHSEDASAQGDLGAMSQVSELSHVLKVVKLMRVFRILKLARHSTGMRAFGFTLRQCYQQASCILLFIAMGIFTFSALLDSAERETEGSPISSIPYAWWWAAVSISTVGYGDVVPVTVLGRIVAFGCISFGIILNGMPISFLFTKFSDYYGKLKAEEYNTTSLLIVARLRPAGDAPSHVLIIHPCTEADEAAELLLTVRNTRLTAHRVTQRVRSDAGATGRGFIRFLFRSTPARNAGAGTNAQARKKKKQKENCASEDLFELNETR</sequence>
<dbReference type="InterPro" id="IPR050236">
    <property type="entry name" value="Ser_Thr_kinase_AGC"/>
</dbReference>
<dbReference type="GO" id="GO:0005249">
    <property type="term" value="F:voltage-gated potassium channel activity"/>
    <property type="evidence" value="ECO:0007669"/>
    <property type="project" value="InterPro"/>
</dbReference>
<dbReference type="InterPro" id="IPR005821">
    <property type="entry name" value="Ion_trans_dom"/>
</dbReference>
<dbReference type="Pfam" id="PF02214">
    <property type="entry name" value="BTB_2"/>
    <property type="match status" value="1"/>
</dbReference>
<feature type="compositionally biased region" description="Low complexity" evidence="37">
    <location>
        <begin position="29"/>
        <end position="42"/>
    </location>
</feature>
<dbReference type="Gene3D" id="1.20.120.350">
    <property type="entry name" value="Voltage-gated potassium channels. Chain C"/>
    <property type="match status" value="1"/>
</dbReference>
<feature type="compositionally biased region" description="Polar residues" evidence="37">
    <location>
        <begin position="709"/>
        <end position="722"/>
    </location>
</feature>
<dbReference type="Pfam" id="PF00520">
    <property type="entry name" value="Ion_trans"/>
    <property type="match status" value="1"/>
</dbReference>
<dbReference type="InterPro" id="IPR041489">
    <property type="entry name" value="PDZ_6"/>
</dbReference>
<feature type="region of interest" description="Disordered" evidence="37">
    <location>
        <begin position="81"/>
        <end position="106"/>
    </location>
</feature>
<dbReference type="InterPro" id="IPR037711">
    <property type="entry name" value="MAST"/>
</dbReference>
<dbReference type="GO" id="GO:0008076">
    <property type="term" value="C:voltage-gated potassium channel complex"/>
    <property type="evidence" value="ECO:0007669"/>
    <property type="project" value="InterPro"/>
</dbReference>
<dbReference type="Pfam" id="PF00057">
    <property type="entry name" value="Ldl_recept_a"/>
    <property type="match status" value="3"/>
</dbReference>
<dbReference type="Gene3D" id="3.30.200.20">
    <property type="entry name" value="Phosphorylase Kinase, domain 1"/>
    <property type="match status" value="1"/>
</dbReference>
<comment type="catalytic activity">
    <reaction evidence="33">
        <text>L-threonyl-[protein] + ATP = O-phospho-L-threonyl-[protein] + ADP + H(+)</text>
        <dbReference type="Rhea" id="RHEA:46608"/>
        <dbReference type="Rhea" id="RHEA-COMP:11060"/>
        <dbReference type="Rhea" id="RHEA-COMP:11605"/>
        <dbReference type="ChEBI" id="CHEBI:15378"/>
        <dbReference type="ChEBI" id="CHEBI:30013"/>
        <dbReference type="ChEBI" id="CHEBI:30616"/>
        <dbReference type="ChEBI" id="CHEBI:61977"/>
        <dbReference type="ChEBI" id="CHEBI:456216"/>
        <dbReference type="EC" id="2.7.11.1"/>
    </reaction>
</comment>
<dbReference type="SUPFAM" id="SSF56112">
    <property type="entry name" value="Protein kinase-like (PK-like)"/>
    <property type="match status" value="1"/>
</dbReference>
<dbReference type="PROSITE" id="PS51285">
    <property type="entry name" value="AGC_KINASE_CTER"/>
    <property type="match status" value="1"/>
</dbReference>
<dbReference type="FunFam" id="2.10.25.10:FF:000009">
    <property type="entry name" value="Low-density lipoprotein receptor isoform 1"/>
    <property type="match status" value="1"/>
</dbReference>
<evidence type="ECO:0000256" key="24">
    <source>
        <dbReference type="ARBA" id="ARBA00022882"/>
    </source>
</evidence>
<dbReference type="InterPro" id="IPR000719">
    <property type="entry name" value="Prot_kinase_dom"/>
</dbReference>
<feature type="transmembrane region" description="Helical" evidence="38">
    <location>
        <begin position="2573"/>
        <end position="2591"/>
    </location>
</feature>
<evidence type="ECO:0000259" key="39">
    <source>
        <dbReference type="PROSITE" id="PS50011"/>
    </source>
</evidence>
<dbReference type="InterPro" id="IPR009947">
    <property type="entry name" value="NDUA7"/>
</dbReference>
<keyword evidence="22" id="KW-0067">ATP-binding</keyword>
<dbReference type="PRINTS" id="PR01494">
    <property type="entry name" value="KV9CHANNEL"/>
</dbReference>
<feature type="transmembrane region" description="Helical" evidence="38">
    <location>
        <begin position="2543"/>
        <end position="2561"/>
    </location>
</feature>
<keyword evidence="29 35" id="KW-1015">Disulfide bond</keyword>
<dbReference type="Gene3D" id="2.30.42.10">
    <property type="match status" value="1"/>
</dbReference>
<evidence type="ECO:0000256" key="13">
    <source>
        <dbReference type="ARBA" id="ARBA00022553"/>
    </source>
</evidence>
<evidence type="ECO:0000256" key="31">
    <source>
        <dbReference type="ARBA" id="ARBA00023180"/>
    </source>
</evidence>
<dbReference type="SMART" id="SM00179">
    <property type="entry name" value="EGF_CA"/>
    <property type="match status" value="2"/>
</dbReference>
<dbReference type="Pfam" id="PF17820">
    <property type="entry name" value="PDZ_6"/>
    <property type="match status" value="1"/>
</dbReference>
<evidence type="ECO:0000256" key="12">
    <source>
        <dbReference type="ARBA" id="ARBA00022538"/>
    </source>
</evidence>
<feature type="compositionally biased region" description="Basic residues" evidence="37">
    <location>
        <begin position="1002"/>
        <end position="1021"/>
    </location>
</feature>
<feature type="transmembrane region" description="Helical" evidence="38">
    <location>
        <begin position="2715"/>
        <end position="2737"/>
    </location>
</feature>
<dbReference type="InterPro" id="IPR003971">
    <property type="entry name" value="K_chnl_volt-dep_Kv5/Kv9"/>
</dbReference>
<dbReference type="SUPFAM" id="SSF140482">
    <property type="entry name" value="MAST3 pre-PK domain-like"/>
    <property type="match status" value="1"/>
</dbReference>
<keyword evidence="24" id="KW-0851">Voltage-gated channel</keyword>
<feature type="compositionally biased region" description="Basic and acidic residues" evidence="37">
    <location>
        <begin position="723"/>
        <end position="736"/>
    </location>
</feature>
<dbReference type="SUPFAM" id="SSF54695">
    <property type="entry name" value="POZ domain"/>
    <property type="match status" value="1"/>
</dbReference>
<keyword evidence="30" id="KW-0675">Receptor</keyword>
<evidence type="ECO:0000256" key="3">
    <source>
        <dbReference type="ARBA" id="ARBA00004496"/>
    </source>
</evidence>
<dbReference type="CDD" id="cd05609">
    <property type="entry name" value="STKc_MAST"/>
    <property type="match status" value="1"/>
</dbReference>
<evidence type="ECO:0000256" key="38">
    <source>
        <dbReference type="SAM" id="Phobius"/>
    </source>
</evidence>
<dbReference type="PROSITE" id="PS50106">
    <property type="entry name" value="PDZ"/>
    <property type="match status" value="1"/>
</dbReference>
<keyword evidence="16 38" id="KW-0812">Transmembrane</keyword>
<evidence type="ECO:0000256" key="36">
    <source>
        <dbReference type="PROSITE-ProRule" id="PRU00461"/>
    </source>
</evidence>
<evidence type="ECO:0000256" key="22">
    <source>
        <dbReference type="ARBA" id="ARBA00022840"/>
    </source>
</evidence>
<evidence type="ECO:0000256" key="37">
    <source>
        <dbReference type="SAM" id="MobiDB-lite"/>
    </source>
</evidence>
<name>A0A6A4TAS1_SCOMX</name>
<dbReference type="PROSITE" id="PS00108">
    <property type="entry name" value="PROTEIN_KINASE_ST"/>
    <property type="match status" value="1"/>
</dbReference>
<evidence type="ECO:0000256" key="8">
    <source>
        <dbReference type="ARBA" id="ARBA00022475"/>
    </source>
</evidence>
<evidence type="ECO:0000256" key="29">
    <source>
        <dbReference type="ARBA" id="ARBA00023157"/>
    </source>
</evidence>
<dbReference type="FunFam" id="4.10.400.10:FF:000034">
    <property type="entry name" value="Low-density lipoprotein receptor-related protein 2"/>
    <property type="match status" value="1"/>
</dbReference>
<keyword evidence="28 38" id="KW-0472">Membrane</keyword>
<feature type="compositionally biased region" description="Low complexity" evidence="37">
    <location>
        <begin position="873"/>
        <end position="902"/>
    </location>
</feature>
<evidence type="ECO:0000256" key="34">
    <source>
        <dbReference type="ARBA" id="ARBA00048679"/>
    </source>
</evidence>
<dbReference type="PROSITE" id="PS51120">
    <property type="entry name" value="LDLRB"/>
    <property type="match status" value="3"/>
</dbReference>
<feature type="compositionally biased region" description="Low complexity" evidence="37">
    <location>
        <begin position="1315"/>
        <end position="1339"/>
    </location>
</feature>
<dbReference type="GO" id="GO:0042773">
    <property type="term" value="P:ATP synthesis coupled electron transport"/>
    <property type="evidence" value="ECO:0007669"/>
    <property type="project" value="InterPro"/>
</dbReference>
<dbReference type="PROSITE" id="PS01209">
    <property type="entry name" value="LDLRA_1"/>
    <property type="match status" value="2"/>
</dbReference>
<dbReference type="SUPFAM" id="SSF63825">
    <property type="entry name" value="YWTD domain"/>
    <property type="match status" value="1"/>
</dbReference>
<comment type="caution">
    <text evidence="42">The sequence shown here is derived from an EMBL/GenBank/DDBJ whole genome shotgun (WGS) entry which is preliminary data.</text>
</comment>
<keyword evidence="10" id="KW-0723">Serine/threonine-protein kinase</keyword>
<feature type="transmembrane region" description="Helical" evidence="38">
    <location>
        <begin position="2651"/>
        <end position="2672"/>
    </location>
</feature>
<dbReference type="FunFam" id="2.30.42.10:FF:000008">
    <property type="entry name" value="microtubule-associated serine/threonine-protein kinase 4 isoform X2"/>
    <property type="match status" value="1"/>
</dbReference>
<feature type="disulfide bond" evidence="35">
    <location>
        <begin position="1758"/>
        <end position="1776"/>
    </location>
</feature>
<dbReference type="InterPro" id="IPR003131">
    <property type="entry name" value="T1-type_BTB"/>
</dbReference>
<dbReference type="InterPro" id="IPR036055">
    <property type="entry name" value="LDL_receptor-like_sf"/>
</dbReference>
<dbReference type="Gene3D" id="1.10.287.70">
    <property type="match status" value="1"/>
</dbReference>
<protein>
    <recommendedName>
        <fullName evidence="6">non-specific serine/threonine protein kinase</fullName>
        <ecNumber evidence="6">2.7.11.1</ecNumber>
    </recommendedName>
</protein>
<dbReference type="InterPro" id="IPR011042">
    <property type="entry name" value="6-blade_b-propeller_TolB-like"/>
</dbReference>
<feature type="region of interest" description="Disordered" evidence="37">
    <location>
        <begin position="1371"/>
        <end position="1433"/>
    </location>
</feature>
<dbReference type="InterPro" id="IPR023142">
    <property type="entry name" value="MAST_pre-PK_dom_sf"/>
</dbReference>
<feature type="disulfide bond" evidence="35">
    <location>
        <begin position="1751"/>
        <end position="1763"/>
    </location>
</feature>
<dbReference type="PANTHER" id="PTHR24356">
    <property type="entry name" value="SERINE/THREONINE-PROTEIN KINASE"/>
    <property type="match status" value="1"/>
</dbReference>
<keyword evidence="19" id="KW-0547">Nucleotide-binding</keyword>
<feature type="disulfide bond" evidence="35">
    <location>
        <begin position="1770"/>
        <end position="1785"/>
    </location>
</feature>
<feature type="disulfide bond" evidence="35">
    <location>
        <begin position="1683"/>
        <end position="1698"/>
    </location>
</feature>
<dbReference type="Proteomes" id="UP000438429">
    <property type="component" value="Unassembled WGS sequence"/>
</dbReference>
<comment type="similarity">
    <text evidence="5">Belongs to the protein kinase superfamily. AGC Ser/Thr protein kinase family.</text>
</comment>
<keyword evidence="8" id="KW-1003">Cell membrane</keyword>
<evidence type="ECO:0000256" key="30">
    <source>
        <dbReference type="ARBA" id="ARBA00023170"/>
    </source>
</evidence>
<keyword evidence="21" id="KW-0631">Potassium channel</keyword>
<evidence type="ECO:0000256" key="5">
    <source>
        <dbReference type="ARBA" id="ARBA00009903"/>
    </source>
</evidence>
<feature type="region of interest" description="Disordered" evidence="37">
    <location>
        <begin position="999"/>
        <end position="1184"/>
    </location>
</feature>
<comment type="subcellular location">
    <subcellularLocation>
        <location evidence="4">Cell membrane</location>
        <topology evidence="4">Multi-pass membrane protein</topology>
    </subcellularLocation>
    <subcellularLocation>
        <location evidence="2">Cell membrane</location>
        <topology evidence="2">Single-pass type I membrane protein</topology>
    </subcellularLocation>
    <subcellularLocation>
        <location evidence="3">Cytoplasm</location>
    </subcellularLocation>
</comment>
<dbReference type="SMART" id="SM00181">
    <property type="entry name" value="EGF"/>
    <property type="match status" value="4"/>
</dbReference>
<evidence type="ECO:0000313" key="42">
    <source>
        <dbReference type="EMBL" id="KAF0041989.1"/>
    </source>
</evidence>
<dbReference type="InterPro" id="IPR000033">
    <property type="entry name" value="LDLR_classB_rpt"/>
</dbReference>
<keyword evidence="25" id="KW-0630">Potassium</keyword>
<evidence type="ECO:0000256" key="23">
    <source>
        <dbReference type="ARBA" id="ARBA00022842"/>
    </source>
</evidence>
<evidence type="ECO:0000256" key="14">
    <source>
        <dbReference type="ARBA" id="ARBA00022583"/>
    </source>
</evidence>
<evidence type="ECO:0000256" key="17">
    <source>
        <dbReference type="ARBA" id="ARBA00022729"/>
    </source>
</evidence>
<dbReference type="InterPro" id="IPR027359">
    <property type="entry name" value="Volt_channel_dom_sf"/>
</dbReference>
<evidence type="ECO:0000256" key="26">
    <source>
        <dbReference type="ARBA" id="ARBA00022989"/>
    </source>
</evidence>
<dbReference type="Gene3D" id="2.10.25.10">
    <property type="entry name" value="Laminin"/>
    <property type="match status" value="2"/>
</dbReference>
<dbReference type="GO" id="GO:0005524">
    <property type="term" value="F:ATP binding"/>
    <property type="evidence" value="ECO:0007669"/>
    <property type="project" value="UniProtKB-KW"/>
</dbReference>
<feature type="transmembrane region" description="Helical" evidence="38">
    <location>
        <begin position="2509"/>
        <end position="2528"/>
    </location>
</feature>
<dbReference type="Gene3D" id="3.30.710.10">
    <property type="entry name" value="Potassium Channel Kv1.1, Chain A"/>
    <property type="match status" value="1"/>
</dbReference>
<dbReference type="PANTHER" id="PTHR24356:SF140">
    <property type="entry name" value="MICROTUBULE-ASSOCIATED SERINE_THREONINE-PROTEIN KINASE 3"/>
    <property type="match status" value="1"/>
</dbReference>
<dbReference type="InterPro" id="IPR003968">
    <property type="entry name" value="K_chnl_volt-dep_Kv"/>
</dbReference>
<dbReference type="EC" id="2.7.11.1" evidence="6"/>
<dbReference type="FunFam" id="3.30.200.20:FF:000457">
    <property type="entry name" value="Microtubule-associated serine/threonine-protein kinase"/>
    <property type="match status" value="1"/>
</dbReference>
<feature type="domain" description="Protein kinase" evidence="39">
    <location>
        <begin position="364"/>
        <end position="637"/>
    </location>
</feature>
<feature type="repeat" description="LDL-receptor class B" evidence="36">
    <location>
        <begin position="2041"/>
        <end position="2085"/>
    </location>
</feature>
<evidence type="ECO:0000256" key="11">
    <source>
        <dbReference type="ARBA" id="ARBA00022536"/>
    </source>
</evidence>
<dbReference type="InterPro" id="IPR036034">
    <property type="entry name" value="PDZ_sf"/>
</dbReference>
<keyword evidence="14" id="KW-0254">Endocytosis</keyword>
<keyword evidence="9" id="KW-0963">Cytoplasm</keyword>
<dbReference type="InterPro" id="IPR008271">
    <property type="entry name" value="Ser/Thr_kinase_AS"/>
</dbReference>
<accession>A0A6A4TAS1</accession>
<feature type="compositionally biased region" description="Low complexity" evidence="37">
    <location>
        <begin position="757"/>
        <end position="775"/>
    </location>
</feature>
<keyword evidence="27" id="KW-0406">Ion transport</keyword>
<dbReference type="Gene3D" id="1.20.1480.20">
    <property type="entry name" value="MAST3 pre-PK domain-like"/>
    <property type="match status" value="1"/>
</dbReference>
<dbReference type="PRINTS" id="PR00169">
    <property type="entry name" value="KCHANNEL"/>
</dbReference>
<dbReference type="Pfam" id="PF08926">
    <property type="entry name" value="DUF1908"/>
    <property type="match status" value="1"/>
</dbReference>
<feature type="domain" description="AGC-kinase C-terminal" evidence="41">
    <location>
        <begin position="638"/>
        <end position="710"/>
    </location>
</feature>
<dbReference type="FunFam" id="1.10.287.70:FF:000005">
    <property type="entry name" value="potassium voltage-gated channel subfamily G member 1"/>
    <property type="match status" value="1"/>
</dbReference>
<dbReference type="SUPFAM" id="SSF81324">
    <property type="entry name" value="Voltage-gated potassium channels"/>
    <property type="match status" value="1"/>
</dbReference>
<dbReference type="EMBL" id="VEVO01000005">
    <property type="protein sequence ID" value="KAF0041989.1"/>
    <property type="molecule type" value="Genomic_DNA"/>
</dbReference>
<feature type="compositionally biased region" description="Low complexity" evidence="37">
    <location>
        <begin position="1092"/>
        <end position="1114"/>
    </location>
</feature>
<dbReference type="PROSITE" id="PS50011">
    <property type="entry name" value="PROTEIN_KINASE_DOM"/>
    <property type="match status" value="1"/>
</dbReference>
<dbReference type="GO" id="GO:0005743">
    <property type="term" value="C:mitochondrial inner membrane"/>
    <property type="evidence" value="ECO:0007669"/>
    <property type="project" value="InterPro"/>
</dbReference>
<keyword evidence="7" id="KW-0813">Transport</keyword>
<dbReference type="InterPro" id="IPR011009">
    <property type="entry name" value="Kinase-like_dom_sf"/>
</dbReference>
<feature type="compositionally biased region" description="Polar residues" evidence="37">
    <location>
        <begin position="81"/>
        <end position="91"/>
    </location>
</feature>
<feature type="transmembrane region" description="Helical" evidence="38">
    <location>
        <begin position="2684"/>
        <end position="2703"/>
    </location>
</feature>
<feature type="region of interest" description="Disordered" evidence="37">
    <location>
        <begin position="17"/>
        <end position="57"/>
    </location>
</feature>
<dbReference type="InterPro" id="IPR000961">
    <property type="entry name" value="AGC-kinase_C"/>
</dbReference>
<dbReference type="FunFam" id="1.20.1480.20:FF:000001">
    <property type="entry name" value="microtubule-associated serine/threonine-protein kinase 4 isoform X1"/>
    <property type="match status" value="1"/>
</dbReference>
<dbReference type="Pfam" id="PF00069">
    <property type="entry name" value="Pkinase"/>
    <property type="match status" value="1"/>
</dbReference>
<evidence type="ECO:0000256" key="19">
    <source>
        <dbReference type="ARBA" id="ARBA00022741"/>
    </source>
</evidence>
<evidence type="ECO:0000256" key="25">
    <source>
        <dbReference type="ARBA" id="ARBA00022958"/>
    </source>
</evidence>
<evidence type="ECO:0000256" key="35">
    <source>
        <dbReference type="PROSITE-ProRule" id="PRU00124"/>
    </source>
</evidence>
<evidence type="ECO:0000256" key="28">
    <source>
        <dbReference type="ARBA" id="ARBA00023136"/>
    </source>
</evidence>
<feature type="region of interest" description="Disordered" evidence="37">
    <location>
        <begin position="2828"/>
        <end position="2859"/>
    </location>
</feature>
<dbReference type="SMART" id="SM00220">
    <property type="entry name" value="S_TKc"/>
    <property type="match status" value="1"/>
</dbReference>
<keyword evidence="26 38" id="KW-1133">Transmembrane helix</keyword>
<dbReference type="Pfam" id="PF00058">
    <property type="entry name" value="Ldl_recept_b"/>
    <property type="match status" value="1"/>
</dbReference>
<dbReference type="GO" id="GO:0051260">
    <property type="term" value="P:protein homooligomerization"/>
    <property type="evidence" value="ECO:0007669"/>
    <property type="project" value="InterPro"/>
</dbReference>
<gene>
    <name evidence="42" type="ORF">F2P81_005521</name>
</gene>
<feature type="region of interest" description="Disordered" evidence="37">
    <location>
        <begin position="811"/>
        <end position="851"/>
    </location>
</feature>
<dbReference type="CDD" id="cd00112">
    <property type="entry name" value="LDLa"/>
    <property type="match status" value="3"/>
</dbReference>
<feature type="region of interest" description="Disordered" evidence="37">
    <location>
        <begin position="864"/>
        <end position="904"/>
    </location>
</feature>
<dbReference type="SUPFAM" id="SSF57424">
    <property type="entry name" value="LDL receptor-like module"/>
    <property type="match status" value="3"/>
</dbReference>
<keyword evidence="18" id="KW-0677">Repeat</keyword>
<evidence type="ECO:0000259" key="40">
    <source>
        <dbReference type="PROSITE" id="PS50106"/>
    </source>
</evidence>
<dbReference type="FunFam" id="1.10.510.10:FF:000012">
    <property type="entry name" value="microtubule-associated serine/threonine-protein kinase 2 isoform X1"/>
    <property type="match status" value="1"/>
</dbReference>
<dbReference type="Pfam" id="PF07347">
    <property type="entry name" value="CI-B14_5a"/>
    <property type="match status" value="1"/>
</dbReference>
<feature type="compositionally biased region" description="Low complexity" evidence="37">
    <location>
        <begin position="1148"/>
        <end position="1161"/>
    </location>
</feature>
<feature type="transmembrane region" description="Helical" evidence="38">
    <location>
        <begin position="2189"/>
        <end position="2211"/>
    </location>
</feature>
<evidence type="ECO:0000256" key="1">
    <source>
        <dbReference type="ARBA" id="ARBA00001946"/>
    </source>
</evidence>
<dbReference type="CDD" id="cd06705">
    <property type="entry name" value="PDZ_MAST"/>
    <property type="match status" value="1"/>
</dbReference>
<keyword evidence="11" id="KW-0245">EGF-like domain</keyword>
<comment type="caution">
    <text evidence="35">Lacks conserved residue(s) required for the propagation of feature annotation.</text>
</comment>
<keyword evidence="31" id="KW-0325">Glycoprotein</keyword>
<keyword evidence="20" id="KW-0418">Kinase</keyword>
<dbReference type="PRINTS" id="PR01491">
    <property type="entry name" value="KVCHANNEL"/>
</dbReference>
<dbReference type="InterPro" id="IPR000742">
    <property type="entry name" value="EGF"/>
</dbReference>
<feature type="compositionally biased region" description="Polar residues" evidence="37">
    <location>
        <begin position="45"/>
        <end position="57"/>
    </location>
</feature>
<evidence type="ECO:0000256" key="33">
    <source>
        <dbReference type="ARBA" id="ARBA00047899"/>
    </source>
</evidence>
<evidence type="ECO:0000256" key="18">
    <source>
        <dbReference type="ARBA" id="ARBA00022737"/>
    </source>
</evidence>
<feature type="region of interest" description="Disordered" evidence="37">
    <location>
        <begin position="1301"/>
        <end position="1339"/>
    </location>
</feature>
<reference evidence="42 43" key="1">
    <citation type="submission" date="2019-06" db="EMBL/GenBank/DDBJ databases">
        <title>Draft genomes of female and male turbot (Scophthalmus maximus).</title>
        <authorList>
            <person name="Xu H."/>
            <person name="Xu X.-W."/>
            <person name="Shao C."/>
            <person name="Chen S."/>
        </authorList>
    </citation>
    <scope>NUCLEOTIDE SEQUENCE [LARGE SCALE GENOMIC DNA]</scope>
    <source>
        <strain evidence="42">Ysfricsl-2016a</strain>
        <tissue evidence="42">Blood</tissue>
    </source>
</reference>
<dbReference type="Gene3D" id="1.10.510.10">
    <property type="entry name" value="Transferase(Phosphotransferase) domain 1"/>
    <property type="match status" value="1"/>
</dbReference>
<dbReference type="SMART" id="SM00228">
    <property type="entry name" value="PDZ"/>
    <property type="match status" value="1"/>
</dbReference>
<evidence type="ECO:0000313" key="43">
    <source>
        <dbReference type="Proteomes" id="UP000438429"/>
    </source>
</evidence>
<dbReference type="InterPro" id="IPR001881">
    <property type="entry name" value="EGF-like_Ca-bd_dom"/>
</dbReference>
<dbReference type="FunFam" id="2.120.10.30:FF:000241">
    <property type="entry name" value="Low-density lipoprotein receptor-related protein 6"/>
    <property type="match status" value="1"/>
</dbReference>
<feature type="repeat" description="LDL-receptor class B" evidence="36">
    <location>
        <begin position="1911"/>
        <end position="1954"/>
    </location>
</feature>
<feature type="compositionally biased region" description="Low complexity" evidence="37">
    <location>
        <begin position="1043"/>
        <end position="1069"/>
    </location>
</feature>
<dbReference type="InterPro" id="IPR015022">
    <property type="entry name" value="MAST_pre-PK_dom"/>
</dbReference>
<evidence type="ECO:0000256" key="16">
    <source>
        <dbReference type="ARBA" id="ARBA00022692"/>
    </source>
</evidence>
<evidence type="ECO:0000256" key="7">
    <source>
        <dbReference type="ARBA" id="ARBA00022448"/>
    </source>
</evidence>
<evidence type="ECO:0000256" key="2">
    <source>
        <dbReference type="ARBA" id="ARBA00004251"/>
    </source>
</evidence>
<keyword evidence="23" id="KW-0460">Magnesium</keyword>
<dbReference type="SUPFAM" id="SSF57196">
    <property type="entry name" value="EGF/Laminin"/>
    <property type="match status" value="1"/>
</dbReference>
<feature type="region of interest" description="Disordered" evidence="37">
    <location>
        <begin position="709"/>
        <end position="782"/>
    </location>
</feature>
<evidence type="ECO:0000256" key="9">
    <source>
        <dbReference type="ARBA" id="ARBA00022490"/>
    </source>
</evidence>
<keyword evidence="13" id="KW-0597">Phosphoprotein</keyword>
<evidence type="ECO:0000256" key="32">
    <source>
        <dbReference type="ARBA" id="ARBA00023303"/>
    </source>
</evidence>
<organism evidence="42 43">
    <name type="scientific">Scophthalmus maximus</name>
    <name type="common">Turbot</name>
    <name type="synonym">Psetta maxima</name>
    <dbReference type="NCBI Taxonomy" id="52904"/>
    <lineage>
        <taxon>Eukaryota</taxon>
        <taxon>Metazoa</taxon>
        <taxon>Chordata</taxon>
        <taxon>Craniata</taxon>
        <taxon>Vertebrata</taxon>
        <taxon>Euteleostomi</taxon>
        <taxon>Actinopterygii</taxon>
        <taxon>Neopterygii</taxon>
        <taxon>Teleostei</taxon>
        <taxon>Neoteleostei</taxon>
        <taxon>Acanthomorphata</taxon>
        <taxon>Carangaria</taxon>
        <taxon>Pleuronectiformes</taxon>
        <taxon>Pleuronectoidei</taxon>
        <taxon>Scophthalmidae</taxon>
        <taxon>Scophthalmus</taxon>
    </lineage>
</organism>
<dbReference type="InterPro" id="IPR011333">
    <property type="entry name" value="SKP1/BTB/POZ_sf"/>
</dbReference>
<dbReference type="Gene3D" id="2.120.10.30">
    <property type="entry name" value="TolB, C-terminal domain"/>
    <property type="match status" value="1"/>
</dbReference>
<evidence type="ECO:0000256" key="10">
    <source>
        <dbReference type="ARBA" id="ARBA00022527"/>
    </source>
</evidence>
<keyword evidence="17" id="KW-0732">Signal</keyword>
<dbReference type="GO" id="GO:0035556">
    <property type="term" value="P:intracellular signal transduction"/>
    <property type="evidence" value="ECO:0007669"/>
    <property type="project" value="TreeGrafter"/>
</dbReference>
<feature type="compositionally biased region" description="Acidic residues" evidence="37">
    <location>
        <begin position="1376"/>
        <end position="1391"/>
    </location>
</feature>